<dbReference type="InterPro" id="IPR012327">
    <property type="entry name" value="MeTrfase_D12"/>
</dbReference>
<dbReference type="EMBL" id="KM199770">
    <property type="protein sequence ID" value="AIK68426.1"/>
    <property type="molecule type" value="Genomic_DNA"/>
</dbReference>
<evidence type="ECO:0000313" key="7">
    <source>
        <dbReference type="EMBL" id="AIK68426.1"/>
    </source>
</evidence>
<keyword evidence="3 7" id="KW-0489">Methyltransferase</keyword>
<dbReference type="GO" id="GO:0032259">
    <property type="term" value="P:methylation"/>
    <property type="evidence" value="ECO:0007669"/>
    <property type="project" value="UniProtKB-KW"/>
</dbReference>
<dbReference type="PIRSF" id="PIRSF000398">
    <property type="entry name" value="M_m6A_EcoRV"/>
    <property type="match status" value="1"/>
</dbReference>
<name>A0A076YQE0_9CAUD</name>
<dbReference type="GO" id="GO:0009307">
    <property type="term" value="P:DNA restriction-modification system"/>
    <property type="evidence" value="ECO:0007669"/>
    <property type="project" value="InterPro"/>
</dbReference>
<gene>
    <name evidence="7" type="ORF">P10VF_213</name>
</gene>
<dbReference type="GO" id="GO:0009007">
    <property type="term" value="F:site-specific DNA-methyltransferase (adenine-specific) activity"/>
    <property type="evidence" value="ECO:0007669"/>
    <property type="project" value="UniProtKB-EC"/>
</dbReference>
<dbReference type="InterPro" id="IPR012263">
    <property type="entry name" value="M_m6A_EcoRV"/>
</dbReference>
<protein>
    <recommendedName>
        <fullName evidence="2">site-specific DNA-methyltransferase (adenine-specific)</fullName>
        <ecNumber evidence="2">2.1.1.72</ecNumber>
    </recommendedName>
</protein>
<dbReference type="OrthoDB" id="8399at10239"/>
<dbReference type="InterPro" id="IPR023095">
    <property type="entry name" value="Ade_MeTrfase_dom_2"/>
</dbReference>
<dbReference type="InterPro" id="IPR002052">
    <property type="entry name" value="DNA_methylase_N6_adenine_CS"/>
</dbReference>
<comment type="catalytic activity">
    <reaction evidence="6">
        <text>a 2'-deoxyadenosine in DNA + S-adenosyl-L-methionine = an N(6)-methyl-2'-deoxyadenosine in DNA + S-adenosyl-L-homocysteine + H(+)</text>
        <dbReference type="Rhea" id="RHEA:15197"/>
        <dbReference type="Rhea" id="RHEA-COMP:12418"/>
        <dbReference type="Rhea" id="RHEA-COMP:12419"/>
        <dbReference type="ChEBI" id="CHEBI:15378"/>
        <dbReference type="ChEBI" id="CHEBI:57856"/>
        <dbReference type="ChEBI" id="CHEBI:59789"/>
        <dbReference type="ChEBI" id="CHEBI:90615"/>
        <dbReference type="ChEBI" id="CHEBI:90616"/>
        <dbReference type="EC" id="2.1.1.72"/>
    </reaction>
</comment>
<keyword evidence="8" id="KW-1185">Reference proteome</keyword>
<reference evidence="7 8" key="1">
    <citation type="submission" date="2014-07" db="EMBL/GenBank/DDBJ databases">
        <title>Isolation and characterization of Rhizobium leguminosarum phages from western Canadian soils and complete genome sequences of rhizobiophages vB_RleS_L338C and vB_RleM_P10VF.</title>
        <authorList>
            <person name="Restrepo-Cordoba M."/>
            <person name="Halmillawewa A.P."/>
            <person name="Perry B."/>
            <person name="Hynes M.F."/>
            <person name="Yost C.K."/>
        </authorList>
    </citation>
    <scope>NUCLEOTIDE SEQUENCE [LARGE SCALE GENOMIC DNA]</scope>
</reference>
<evidence type="ECO:0000313" key="8">
    <source>
        <dbReference type="Proteomes" id="UP000204140"/>
    </source>
</evidence>
<dbReference type="Proteomes" id="UP000204140">
    <property type="component" value="Segment"/>
</dbReference>
<dbReference type="Gene3D" id="3.40.50.150">
    <property type="entry name" value="Vaccinia Virus protein VP39"/>
    <property type="match status" value="1"/>
</dbReference>
<proteinExistence type="inferred from homology"/>
<organism evidence="7 8">
    <name type="scientific">Rhizobium phage vB_RleM_P10VF</name>
    <dbReference type="NCBI Taxonomy" id="1527770"/>
    <lineage>
        <taxon>Viruses</taxon>
        <taxon>Duplodnaviria</taxon>
        <taxon>Heunggongvirae</taxon>
        <taxon>Uroviricota</taxon>
        <taxon>Caudoviricetes</taxon>
        <taxon>Pootjesviridae</taxon>
        <taxon>Innesvirus</taxon>
        <taxon>Innesvirus P10VF</taxon>
    </lineage>
</organism>
<dbReference type="EC" id="2.1.1.72" evidence="2"/>
<dbReference type="GeneID" id="22109762"/>
<dbReference type="RefSeq" id="YP_009099952.1">
    <property type="nucleotide sequence ID" value="NC_025429.1"/>
</dbReference>
<evidence type="ECO:0000256" key="5">
    <source>
        <dbReference type="ARBA" id="ARBA00022691"/>
    </source>
</evidence>
<comment type="similarity">
    <text evidence="1">Belongs to the N(4)/N(6)-methyltransferase family.</text>
</comment>
<dbReference type="GO" id="GO:0043565">
    <property type="term" value="F:sequence-specific DNA binding"/>
    <property type="evidence" value="ECO:0007669"/>
    <property type="project" value="TreeGrafter"/>
</dbReference>
<sequence length="277" mass="32409">MLTPFPYQGSKRAEIGKLRPLIRENIRILEPFIGSGIVSGTFASSAIVNDAMFEIAEFWTLIKKRDKKLIDFLLTTLTEENRSQDLYYELRDEYNELWRQGTTNDRRVHIFIYLLFSCHAAMIRYGPNGFNTPFKLFLLNGRTYEIKERMKTMFEYADKFEEILNADAIDVLKSSAVQEKIDLIYCDPPYIESTGYDGSWNYDKLREMDDILAWHAKSGIRCIHQNYPNGGMLDWTKADHVLKYETNRMVGTYVEKKEDVILIYGDHYDLGVNKLEI</sequence>
<keyword evidence="4" id="KW-0808">Transferase</keyword>
<evidence type="ECO:0000256" key="3">
    <source>
        <dbReference type="ARBA" id="ARBA00022603"/>
    </source>
</evidence>
<evidence type="ECO:0000256" key="6">
    <source>
        <dbReference type="ARBA" id="ARBA00047942"/>
    </source>
</evidence>
<evidence type="ECO:0000256" key="2">
    <source>
        <dbReference type="ARBA" id="ARBA00011900"/>
    </source>
</evidence>
<dbReference type="GO" id="GO:0006298">
    <property type="term" value="P:mismatch repair"/>
    <property type="evidence" value="ECO:0007669"/>
    <property type="project" value="TreeGrafter"/>
</dbReference>
<evidence type="ECO:0000256" key="4">
    <source>
        <dbReference type="ARBA" id="ARBA00022679"/>
    </source>
</evidence>
<dbReference type="PROSITE" id="PS00092">
    <property type="entry name" value="N6_MTASE"/>
    <property type="match status" value="1"/>
</dbReference>
<dbReference type="PANTHER" id="PTHR30481">
    <property type="entry name" value="DNA ADENINE METHYLASE"/>
    <property type="match status" value="1"/>
</dbReference>
<evidence type="ECO:0000256" key="1">
    <source>
        <dbReference type="ARBA" id="ARBA00006594"/>
    </source>
</evidence>
<dbReference type="Gene3D" id="1.10.1020.10">
    <property type="entry name" value="Adenine-specific Methyltransferase, Domain 2"/>
    <property type="match status" value="1"/>
</dbReference>
<dbReference type="InterPro" id="IPR029063">
    <property type="entry name" value="SAM-dependent_MTases_sf"/>
</dbReference>
<dbReference type="KEGG" id="vg:22109762"/>
<dbReference type="SUPFAM" id="SSF53335">
    <property type="entry name" value="S-adenosyl-L-methionine-dependent methyltransferases"/>
    <property type="match status" value="1"/>
</dbReference>
<accession>A0A076YQE0</accession>
<keyword evidence="5" id="KW-0949">S-adenosyl-L-methionine</keyword>
<dbReference type="Pfam" id="PF02086">
    <property type="entry name" value="MethyltransfD12"/>
    <property type="match status" value="1"/>
</dbReference>
<dbReference type="PRINTS" id="PR00505">
    <property type="entry name" value="D12N6MTFRASE"/>
</dbReference>
<dbReference type="GO" id="GO:1904047">
    <property type="term" value="F:S-adenosyl-L-methionine binding"/>
    <property type="evidence" value="ECO:0007669"/>
    <property type="project" value="TreeGrafter"/>
</dbReference>